<dbReference type="Pfam" id="PF04350">
    <property type="entry name" value="PilO"/>
    <property type="match status" value="1"/>
</dbReference>
<protein>
    <submittedName>
        <fullName evidence="2">Pilus assembly protein, PilO</fullName>
    </submittedName>
</protein>
<accession>A0A1S9ZX30</accession>
<dbReference type="EMBL" id="MUXU01000056">
    <property type="protein sequence ID" value="OOR88096.1"/>
    <property type="molecule type" value="Genomic_DNA"/>
</dbReference>
<dbReference type="PANTHER" id="PTHR39555">
    <property type="entry name" value="FIMBRIAL ASSEMBLY PROTEIN PILO-LIKE PROTEIN-RELATED"/>
    <property type="match status" value="1"/>
</dbReference>
<dbReference type="InterPro" id="IPR014717">
    <property type="entry name" value="Transl_elong_EF1B/ribsomal_bS6"/>
</dbReference>
<keyword evidence="3" id="KW-1185">Reference proteome</keyword>
<dbReference type="GO" id="GO:0043683">
    <property type="term" value="P:type IV pilus assembly"/>
    <property type="evidence" value="ECO:0007669"/>
    <property type="project" value="InterPro"/>
</dbReference>
<dbReference type="Gene3D" id="3.30.70.60">
    <property type="match status" value="1"/>
</dbReference>
<dbReference type="STRING" id="34060.B0181_09115"/>
<evidence type="ECO:0000313" key="2">
    <source>
        <dbReference type="EMBL" id="STZ09958.1"/>
    </source>
</evidence>
<reference evidence="1 3" key="1">
    <citation type="submission" date="2017-02" db="EMBL/GenBank/DDBJ databases">
        <title>Draft genome sequence of Moraxella caviae CCUG 355 type strain.</title>
        <authorList>
            <person name="Engstrom-Jakobsson H."/>
            <person name="Salva-Serra F."/>
            <person name="Thorell K."/>
            <person name="Gonzales-Siles L."/>
            <person name="Karlsson R."/>
            <person name="Boulund F."/>
            <person name="Engstrand L."/>
            <person name="Moore E."/>
        </authorList>
    </citation>
    <scope>NUCLEOTIDE SEQUENCE [LARGE SCALE GENOMIC DNA]</scope>
    <source>
        <strain evidence="1 3">CCUG 355</strain>
    </source>
</reference>
<proteinExistence type="predicted"/>
<dbReference type="GO" id="GO:0043107">
    <property type="term" value="P:type IV pilus-dependent motility"/>
    <property type="evidence" value="ECO:0007669"/>
    <property type="project" value="InterPro"/>
</dbReference>
<evidence type="ECO:0000313" key="4">
    <source>
        <dbReference type="Proteomes" id="UP000255279"/>
    </source>
</evidence>
<evidence type="ECO:0000313" key="3">
    <source>
        <dbReference type="Proteomes" id="UP000190435"/>
    </source>
</evidence>
<sequence length="233" mass="25645">MMFAKSKTAKHKPHKPRMSMAQTWQMLNAINRENIGDAPWWVQALVLILMACVILAAAWAFAIAPVRSDTAALGHEEQILLDNYASAFTKARTLPFVKSQFAEQQAQFATLTAQLPERTHTAQLTQEIHLAAVSAGVRIIDVAVGSTSEQTLYVMQPVRLTVEGEYGQVVRLLRALSELPQLVTLDDFTLANQAEIYATPMLKLTLTLHAYRAKTVNADDKTADGAADKVVQS</sequence>
<name>A0A1S9ZX30_9GAMM</name>
<organism evidence="1 3">
    <name type="scientific">Moraxella caviae</name>
    <dbReference type="NCBI Taxonomy" id="34060"/>
    <lineage>
        <taxon>Bacteria</taxon>
        <taxon>Pseudomonadati</taxon>
        <taxon>Pseudomonadota</taxon>
        <taxon>Gammaproteobacteria</taxon>
        <taxon>Moraxellales</taxon>
        <taxon>Moraxellaceae</taxon>
        <taxon>Moraxella</taxon>
    </lineage>
</organism>
<dbReference type="RefSeq" id="WP_078277188.1">
    <property type="nucleotide sequence ID" value="NZ_CAACXO010000024.1"/>
</dbReference>
<evidence type="ECO:0000313" key="1">
    <source>
        <dbReference type="EMBL" id="OOR88096.1"/>
    </source>
</evidence>
<dbReference type="EMBL" id="UGQE01000001">
    <property type="protein sequence ID" value="STZ09958.1"/>
    <property type="molecule type" value="Genomic_DNA"/>
</dbReference>
<gene>
    <name evidence="1" type="ORF">B0181_09115</name>
    <name evidence="2" type="ORF">NCTC10293_00276</name>
</gene>
<dbReference type="OrthoDB" id="9802133at2"/>
<reference evidence="2 4" key="2">
    <citation type="submission" date="2018-06" db="EMBL/GenBank/DDBJ databases">
        <authorList>
            <consortium name="Pathogen Informatics"/>
            <person name="Doyle S."/>
        </authorList>
    </citation>
    <scope>NUCLEOTIDE SEQUENCE [LARGE SCALE GENOMIC DNA]</scope>
    <source>
        <strain evidence="2 4">NCTC10293</strain>
    </source>
</reference>
<dbReference type="AlphaFoldDB" id="A0A1S9ZX30"/>
<dbReference type="PANTHER" id="PTHR39555:SF1">
    <property type="entry name" value="TYPE IV PILUS INNER MEMBRANE COMPONENT PILO"/>
    <property type="match status" value="1"/>
</dbReference>
<dbReference type="Proteomes" id="UP000190435">
    <property type="component" value="Unassembled WGS sequence"/>
</dbReference>
<dbReference type="InterPro" id="IPR007445">
    <property type="entry name" value="PilO"/>
</dbReference>
<dbReference type="Proteomes" id="UP000255279">
    <property type="component" value="Unassembled WGS sequence"/>
</dbReference>